<accession>A0A4C1W5C4</accession>
<dbReference type="GO" id="GO:0005634">
    <property type="term" value="C:nucleus"/>
    <property type="evidence" value="ECO:0007669"/>
    <property type="project" value="TreeGrafter"/>
</dbReference>
<feature type="compositionally biased region" description="Polar residues" evidence="1">
    <location>
        <begin position="250"/>
        <end position="260"/>
    </location>
</feature>
<dbReference type="EMBL" id="BGZK01000470">
    <property type="protein sequence ID" value="GBP45709.1"/>
    <property type="molecule type" value="Genomic_DNA"/>
</dbReference>
<evidence type="ECO:0000256" key="1">
    <source>
        <dbReference type="SAM" id="MobiDB-lite"/>
    </source>
</evidence>
<gene>
    <name evidence="2" type="ORF">EVAR_44937_1</name>
</gene>
<dbReference type="GO" id="GO:0046975">
    <property type="term" value="F:histone H3K36 methyltransferase activity"/>
    <property type="evidence" value="ECO:0007669"/>
    <property type="project" value="TreeGrafter"/>
</dbReference>
<dbReference type="OrthoDB" id="616263at2759"/>
<dbReference type="GO" id="GO:0015074">
    <property type="term" value="P:DNA integration"/>
    <property type="evidence" value="ECO:0007669"/>
    <property type="project" value="TreeGrafter"/>
</dbReference>
<dbReference type="GO" id="GO:0044774">
    <property type="term" value="P:mitotic DNA integrity checkpoint signaling"/>
    <property type="evidence" value="ECO:0007669"/>
    <property type="project" value="TreeGrafter"/>
</dbReference>
<evidence type="ECO:0000313" key="3">
    <source>
        <dbReference type="Proteomes" id="UP000299102"/>
    </source>
</evidence>
<protein>
    <submittedName>
        <fullName evidence="2">Mariner Mos1 transposase</fullName>
    </submittedName>
</protein>
<dbReference type="Proteomes" id="UP000299102">
    <property type="component" value="Unassembled WGS sequence"/>
</dbReference>
<dbReference type="Pfam" id="PF12739">
    <property type="entry name" value="TRAPPC-Trs85"/>
    <property type="match status" value="1"/>
</dbReference>
<dbReference type="GO" id="GO:0003697">
    <property type="term" value="F:single-stranded DNA binding"/>
    <property type="evidence" value="ECO:0007669"/>
    <property type="project" value="TreeGrafter"/>
</dbReference>
<dbReference type="InterPro" id="IPR036397">
    <property type="entry name" value="RNaseH_sf"/>
</dbReference>
<keyword evidence="3" id="KW-1185">Reference proteome</keyword>
<sequence>MLSEINGSFMEVCRGGTCWSNEKQVQRIFHQSIHIPTYSLGVLTAPEGHIRDPTGSQCTVRNWKLVVRDVNWKPPQPTEARKQLNNAVVANYNDKTIYVEIGAEKFEIPQSTPWFDAWREAYFEVQFPSDHEFTKHFVGCIMVATTSDENVMDTFNSLLQKLTVLQNITPPKLPKWFSSNILKTYVLLHDTSVESKDKADSLFEQAKQIYGVNNCFLLSINSKSIGEPDGEHVMLDPWAPYISHTPDVNNEPVSGPNSLPRTPVDPRTVSSPSTNITAVQEDNTIVVQPEGLHPLSPIEDTETYDNANSLQMLTEFGKTLQVDDLTVLKRLKVIGMIQKQGHWVPYKLKPRDVERRFLMCELLHQRQKRKGFLHRIVTGDEKWIPYDNPKHRKSWGKPGHASTLSAKPWFQALLIQPNTEKYLVGSRHDKVILLHDNARPHVAKPVKTYLEMLQWEVLPHPLYSPDIDPSDFHLFRLTAHGLADQYFHSCEEAKKWIHSWIASKDVSFFRRGIHILLERWKKVVASDEQYFE</sequence>
<name>A0A4C1W5C4_EUMVA</name>
<dbReference type="GO" id="GO:0000729">
    <property type="term" value="P:DNA double-strand break processing"/>
    <property type="evidence" value="ECO:0007669"/>
    <property type="project" value="TreeGrafter"/>
</dbReference>
<comment type="caution">
    <text evidence="2">The sequence shown here is derived from an EMBL/GenBank/DDBJ whole genome shotgun (WGS) entry which is preliminary data.</text>
</comment>
<feature type="region of interest" description="Disordered" evidence="1">
    <location>
        <begin position="250"/>
        <end position="273"/>
    </location>
</feature>
<dbReference type="GO" id="GO:0042800">
    <property type="term" value="F:histone H3K4 methyltransferase activity"/>
    <property type="evidence" value="ECO:0007669"/>
    <property type="project" value="TreeGrafter"/>
</dbReference>
<dbReference type="AlphaFoldDB" id="A0A4C1W5C4"/>
<evidence type="ECO:0000313" key="2">
    <source>
        <dbReference type="EMBL" id="GBP45709.1"/>
    </source>
</evidence>
<dbReference type="GO" id="GO:0006303">
    <property type="term" value="P:double-strand break repair via nonhomologous end joining"/>
    <property type="evidence" value="ECO:0007669"/>
    <property type="project" value="TreeGrafter"/>
</dbReference>
<dbReference type="InterPro" id="IPR052709">
    <property type="entry name" value="Transposase-MT_Hybrid"/>
</dbReference>
<dbReference type="GO" id="GO:0000014">
    <property type="term" value="F:single-stranded DNA endodeoxyribonuclease activity"/>
    <property type="evidence" value="ECO:0007669"/>
    <property type="project" value="TreeGrafter"/>
</dbReference>
<organism evidence="2 3">
    <name type="scientific">Eumeta variegata</name>
    <name type="common">Bagworm moth</name>
    <name type="synonym">Eumeta japonica</name>
    <dbReference type="NCBI Taxonomy" id="151549"/>
    <lineage>
        <taxon>Eukaryota</taxon>
        <taxon>Metazoa</taxon>
        <taxon>Ecdysozoa</taxon>
        <taxon>Arthropoda</taxon>
        <taxon>Hexapoda</taxon>
        <taxon>Insecta</taxon>
        <taxon>Pterygota</taxon>
        <taxon>Neoptera</taxon>
        <taxon>Endopterygota</taxon>
        <taxon>Lepidoptera</taxon>
        <taxon>Glossata</taxon>
        <taxon>Ditrysia</taxon>
        <taxon>Tineoidea</taxon>
        <taxon>Psychidae</taxon>
        <taxon>Oiketicinae</taxon>
        <taxon>Eumeta</taxon>
    </lineage>
</organism>
<dbReference type="GO" id="GO:0031297">
    <property type="term" value="P:replication fork processing"/>
    <property type="evidence" value="ECO:0007669"/>
    <property type="project" value="TreeGrafter"/>
</dbReference>
<reference evidence="2 3" key="1">
    <citation type="journal article" date="2019" name="Commun. Biol.">
        <title>The bagworm genome reveals a unique fibroin gene that provides high tensile strength.</title>
        <authorList>
            <person name="Kono N."/>
            <person name="Nakamura H."/>
            <person name="Ohtoshi R."/>
            <person name="Tomita M."/>
            <person name="Numata K."/>
            <person name="Arakawa K."/>
        </authorList>
    </citation>
    <scope>NUCLEOTIDE SEQUENCE [LARGE SCALE GENOMIC DNA]</scope>
</reference>
<dbReference type="STRING" id="151549.A0A4C1W5C4"/>
<dbReference type="Gene3D" id="3.30.420.10">
    <property type="entry name" value="Ribonuclease H-like superfamily/Ribonuclease H"/>
    <property type="match status" value="1"/>
</dbReference>
<dbReference type="GO" id="GO:0044547">
    <property type="term" value="F:DNA topoisomerase binding"/>
    <property type="evidence" value="ECO:0007669"/>
    <property type="project" value="TreeGrafter"/>
</dbReference>
<dbReference type="GO" id="GO:0003690">
    <property type="term" value="F:double-stranded DNA binding"/>
    <property type="evidence" value="ECO:0007669"/>
    <property type="project" value="TreeGrafter"/>
</dbReference>
<dbReference type="InterPro" id="IPR024420">
    <property type="entry name" value="TRAPP_III_complex_Trs85"/>
</dbReference>
<dbReference type="PANTHER" id="PTHR46060:SF1">
    <property type="entry name" value="MARINER MOS1 TRANSPOSASE-LIKE PROTEIN"/>
    <property type="match status" value="1"/>
</dbReference>
<dbReference type="GO" id="GO:0000793">
    <property type="term" value="C:condensed chromosome"/>
    <property type="evidence" value="ECO:0007669"/>
    <property type="project" value="TreeGrafter"/>
</dbReference>
<proteinExistence type="predicted"/>
<dbReference type="PANTHER" id="PTHR46060">
    <property type="entry name" value="MARINER MOS1 TRANSPOSASE-LIKE PROTEIN"/>
    <property type="match status" value="1"/>
</dbReference>
<dbReference type="GO" id="GO:0035861">
    <property type="term" value="C:site of double-strand break"/>
    <property type="evidence" value="ECO:0007669"/>
    <property type="project" value="TreeGrafter"/>
</dbReference>